<evidence type="ECO:0000256" key="3">
    <source>
        <dbReference type="ARBA" id="ARBA00022475"/>
    </source>
</evidence>
<evidence type="ECO:0000256" key="6">
    <source>
        <dbReference type="ARBA" id="ARBA00023136"/>
    </source>
</evidence>
<dbReference type="Pfam" id="PF19300">
    <property type="entry name" value="BPD_transp_1_N"/>
    <property type="match status" value="1"/>
</dbReference>
<comment type="caution">
    <text evidence="9">The sequence shown here is derived from an EMBL/GenBank/DDBJ whole genome shotgun (WGS) entry which is preliminary data.</text>
</comment>
<feature type="transmembrane region" description="Helical" evidence="7">
    <location>
        <begin position="12"/>
        <end position="32"/>
    </location>
</feature>
<feature type="transmembrane region" description="Helical" evidence="7">
    <location>
        <begin position="103"/>
        <end position="125"/>
    </location>
</feature>
<dbReference type="AlphaFoldDB" id="A0A3M8DU71"/>
<dbReference type="InterPro" id="IPR045621">
    <property type="entry name" value="BPD_transp_1_N"/>
</dbReference>
<feature type="transmembrane region" description="Helical" evidence="7">
    <location>
        <begin position="204"/>
        <end position="223"/>
    </location>
</feature>
<organism evidence="9 10">
    <name type="scientific">Brevibacillus fluminis</name>
    <dbReference type="NCBI Taxonomy" id="511487"/>
    <lineage>
        <taxon>Bacteria</taxon>
        <taxon>Bacillati</taxon>
        <taxon>Bacillota</taxon>
        <taxon>Bacilli</taxon>
        <taxon>Bacillales</taxon>
        <taxon>Paenibacillaceae</taxon>
        <taxon>Brevibacillus</taxon>
    </lineage>
</organism>
<gene>
    <name evidence="9" type="ORF">EDM56_02495</name>
</gene>
<keyword evidence="2 7" id="KW-0813">Transport</keyword>
<dbReference type="GO" id="GO:0055085">
    <property type="term" value="P:transmembrane transport"/>
    <property type="evidence" value="ECO:0007669"/>
    <property type="project" value="InterPro"/>
</dbReference>
<keyword evidence="4 7" id="KW-0812">Transmembrane</keyword>
<feature type="domain" description="ABC transmembrane type-1" evidence="8">
    <location>
        <begin position="97"/>
        <end position="326"/>
    </location>
</feature>
<keyword evidence="6 7" id="KW-0472">Membrane</keyword>
<dbReference type="PANTHER" id="PTHR43163:SF6">
    <property type="entry name" value="DIPEPTIDE TRANSPORT SYSTEM PERMEASE PROTEIN DPPB-RELATED"/>
    <property type="match status" value="1"/>
</dbReference>
<name>A0A3M8DU71_9BACL</name>
<keyword evidence="10" id="KW-1185">Reference proteome</keyword>
<feature type="transmembrane region" description="Helical" evidence="7">
    <location>
        <begin position="137"/>
        <end position="156"/>
    </location>
</feature>
<reference evidence="9 10" key="1">
    <citation type="submission" date="2018-10" db="EMBL/GenBank/DDBJ databases">
        <title>Phylogenomics of Brevibacillus.</title>
        <authorList>
            <person name="Dunlap C."/>
        </authorList>
    </citation>
    <scope>NUCLEOTIDE SEQUENCE [LARGE SCALE GENOMIC DNA]</scope>
    <source>
        <strain evidence="9 10">JCM 15716</strain>
    </source>
</reference>
<feature type="transmembrane region" description="Helical" evidence="7">
    <location>
        <begin position="307"/>
        <end position="329"/>
    </location>
</feature>
<dbReference type="PANTHER" id="PTHR43163">
    <property type="entry name" value="DIPEPTIDE TRANSPORT SYSTEM PERMEASE PROTEIN DPPB-RELATED"/>
    <property type="match status" value="1"/>
</dbReference>
<comment type="subcellular location">
    <subcellularLocation>
        <location evidence="1 7">Cell membrane</location>
        <topology evidence="1 7">Multi-pass membrane protein</topology>
    </subcellularLocation>
</comment>
<comment type="similarity">
    <text evidence="7">Belongs to the binding-protein-dependent transport system permease family.</text>
</comment>
<dbReference type="SUPFAM" id="SSF161098">
    <property type="entry name" value="MetI-like"/>
    <property type="match status" value="1"/>
</dbReference>
<evidence type="ECO:0000256" key="2">
    <source>
        <dbReference type="ARBA" id="ARBA00022448"/>
    </source>
</evidence>
<accession>A0A3M8DU71</accession>
<dbReference type="GO" id="GO:0005886">
    <property type="term" value="C:plasma membrane"/>
    <property type="evidence" value="ECO:0007669"/>
    <property type="project" value="UniProtKB-SubCell"/>
</dbReference>
<dbReference type="Proteomes" id="UP000271031">
    <property type="component" value="Unassembled WGS sequence"/>
</dbReference>
<proteinExistence type="inferred from homology"/>
<evidence type="ECO:0000256" key="1">
    <source>
        <dbReference type="ARBA" id="ARBA00004651"/>
    </source>
</evidence>
<evidence type="ECO:0000256" key="4">
    <source>
        <dbReference type="ARBA" id="ARBA00022692"/>
    </source>
</evidence>
<evidence type="ECO:0000259" key="8">
    <source>
        <dbReference type="PROSITE" id="PS50928"/>
    </source>
</evidence>
<feature type="transmembrane region" description="Helical" evidence="7">
    <location>
        <begin position="265"/>
        <end position="287"/>
    </location>
</feature>
<dbReference type="InterPro" id="IPR035906">
    <property type="entry name" value="MetI-like_sf"/>
</dbReference>
<dbReference type="Gene3D" id="1.10.3720.10">
    <property type="entry name" value="MetI-like"/>
    <property type="match status" value="1"/>
</dbReference>
<dbReference type="EMBL" id="RHHQ01000004">
    <property type="protein sequence ID" value="RNB91646.1"/>
    <property type="molecule type" value="Genomic_DNA"/>
</dbReference>
<dbReference type="PROSITE" id="PS50928">
    <property type="entry name" value="ABC_TM1"/>
    <property type="match status" value="1"/>
</dbReference>
<evidence type="ECO:0000256" key="7">
    <source>
        <dbReference type="RuleBase" id="RU363032"/>
    </source>
</evidence>
<evidence type="ECO:0000313" key="9">
    <source>
        <dbReference type="EMBL" id="RNB91646.1"/>
    </source>
</evidence>
<dbReference type="InterPro" id="IPR000515">
    <property type="entry name" value="MetI-like"/>
</dbReference>
<dbReference type="OrthoDB" id="9806409at2"/>
<dbReference type="RefSeq" id="WP_122916309.1">
    <property type="nucleotide sequence ID" value="NZ_RHHQ01000004.1"/>
</dbReference>
<keyword evidence="3" id="KW-1003">Cell membrane</keyword>
<sequence length="342" mass="37855">MQTLNYTMRRVLLSLIVLIGISLITFLIVRVVPSNPAAVYLGPKATPEQIEKLNDEMGFNRPLPEQYMIYMQKMVQGDLGVSLKTHRDISADFGEYVPNSFELLLLSLFFSAVVGIPLGVISAYYKGKWVDQITRVISIFGVSVPSFWIALVLQYVCFTKLNLLPINGQMSVEVSLTNPVASITGFKLLDSILSGNGAAFLDMVPHYVLPVLTLSLYPFGLLVRMTRSNVIDVLGSDYIRLAKAYRIPMAKMLFHYALKNSAGPILTVLGLMFAFSVTGAFFVEVIYNWPGIGSYSVAAILSLDNPAIMAVTLLIAIVYVLTNLITDLLQAWLDPRIRLGEE</sequence>
<evidence type="ECO:0000256" key="5">
    <source>
        <dbReference type="ARBA" id="ARBA00022989"/>
    </source>
</evidence>
<protein>
    <submittedName>
        <fullName evidence="9">ABC transporter permease</fullName>
    </submittedName>
</protein>
<dbReference type="CDD" id="cd06261">
    <property type="entry name" value="TM_PBP2"/>
    <property type="match status" value="1"/>
</dbReference>
<evidence type="ECO:0000313" key="10">
    <source>
        <dbReference type="Proteomes" id="UP000271031"/>
    </source>
</evidence>
<dbReference type="Pfam" id="PF00528">
    <property type="entry name" value="BPD_transp_1"/>
    <property type="match status" value="1"/>
</dbReference>
<keyword evidence="5 7" id="KW-1133">Transmembrane helix</keyword>